<proteinExistence type="predicted"/>
<dbReference type="Pfam" id="PF11360">
    <property type="entry name" value="DUF3110"/>
    <property type="match status" value="1"/>
</dbReference>
<dbReference type="AlphaFoldDB" id="A0AAU8JDN7"/>
<name>A0AAU8JDN7_9CYAN</name>
<dbReference type="InterPro" id="IPR021503">
    <property type="entry name" value="DUF3110"/>
</dbReference>
<organism evidence="2">
    <name type="scientific">Planktothricoides raciborskii GIHE-MW2</name>
    <dbReference type="NCBI Taxonomy" id="2792601"/>
    <lineage>
        <taxon>Bacteria</taxon>
        <taxon>Bacillati</taxon>
        <taxon>Cyanobacteriota</taxon>
        <taxon>Cyanophyceae</taxon>
        <taxon>Oscillatoriophycideae</taxon>
        <taxon>Oscillatoriales</taxon>
        <taxon>Oscillatoriaceae</taxon>
        <taxon>Planktothricoides</taxon>
    </lineage>
</organism>
<sequence length="129" mass="14449">MRIYVLLFNARTDNEGIHTLQVGDRNVVLMFESEDDATRYALMLEAQDFGAPTAEAFDSEEIEEFCLSAGYESKLISEGQLELPPQTNVDSPDWSPDRTPGSAGSAESEERTMSESELDRIRRQLEGLL</sequence>
<dbReference type="RefSeq" id="WP_054467096.1">
    <property type="nucleotide sequence ID" value="NZ_CP159837.1"/>
</dbReference>
<accession>A0AAU8JDN7</accession>
<evidence type="ECO:0000313" key="2">
    <source>
        <dbReference type="EMBL" id="XCM37268.1"/>
    </source>
</evidence>
<evidence type="ECO:0000256" key="1">
    <source>
        <dbReference type="SAM" id="MobiDB-lite"/>
    </source>
</evidence>
<reference evidence="2" key="1">
    <citation type="submission" date="2024-07" db="EMBL/GenBank/DDBJ databases">
        <authorList>
            <person name="Kim Y.J."/>
            <person name="Jeong J.Y."/>
        </authorList>
    </citation>
    <scope>NUCLEOTIDE SEQUENCE</scope>
    <source>
        <strain evidence="2">GIHE-MW2</strain>
    </source>
</reference>
<protein>
    <submittedName>
        <fullName evidence="2">DUF3110 domain-containing protein</fullName>
    </submittedName>
</protein>
<dbReference type="EMBL" id="CP159837">
    <property type="protein sequence ID" value="XCM37268.1"/>
    <property type="molecule type" value="Genomic_DNA"/>
</dbReference>
<gene>
    <name evidence="2" type="ORF">ABWT76_000014</name>
</gene>
<feature type="compositionally biased region" description="Basic and acidic residues" evidence="1">
    <location>
        <begin position="108"/>
        <end position="120"/>
    </location>
</feature>
<feature type="region of interest" description="Disordered" evidence="1">
    <location>
        <begin position="81"/>
        <end position="120"/>
    </location>
</feature>